<dbReference type="SUPFAM" id="SSF57997">
    <property type="entry name" value="Tropomyosin"/>
    <property type="match status" value="2"/>
</dbReference>
<feature type="region of interest" description="Disordered" evidence="3">
    <location>
        <begin position="380"/>
        <end position="399"/>
    </location>
</feature>
<keyword evidence="7" id="KW-1185">Reference proteome</keyword>
<dbReference type="SUPFAM" id="SSF90257">
    <property type="entry name" value="Myosin rod fragments"/>
    <property type="match status" value="1"/>
</dbReference>
<evidence type="ECO:0000256" key="2">
    <source>
        <dbReference type="SAM" id="Coils"/>
    </source>
</evidence>
<dbReference type="OrthoDB" id="5835755at2759"/>
<feature type="coiled-coil region" evidence="2">
    <location>
        <begin position="413"/>
        <end position="841"/>
    </location>
</feature>
<dbReference type="PANTHER" id="PTHR23159">
    <property type="entry name" value="CENTROSOMAL PROTEIN 2"/>
    <property type="match status" value="1"/>
</dbReference>
<keyword evidence="1 2" id="KW-0175">Coiled coil</keyword>
<dbReference type="Gene3D" id="1.20.5.340">
    <property type="match status" value="2"/>
</dbReference>
<feature type="coiled-coil region" evidence="2">
    <location>
        <begin position="78"/>
        <end position="133"/>
    </location>
</feature>
<evidence type="ECO:0000256" key="1">
    <source>
        <dbReference type="ARBA" id="ARBA00023054"/>
    </source>
</evidence>
<name>A0A0B2UPB7_TOXCA</name>
<dbReference type="Pfam" id="PF15035">
    <property type="entry name" value="Rootletin"/>
    <property type="match status" value="1"/>
</dbReference>
<protein>
    <submittedName>
        <fullName evidence="6">Spindle-and centromere-associated protein</fullName>
    </submittedName>
</protein>
<dbReference type="EMBL" id="JPKZ01003190">
    <property type="protein sequence ID" value="KHN72821.1"/>
    <property type="molecule type" value="Genomic_DNA"/>
</dbReference>
<feature type="coiled-coil region" evidence="2">
    <location>
        <begin position="869"/>
        <end position="1308"/>
    </location>
</feature>
<dbReference type="InterPro" id="IPR057531">
    <property type="entry name" value="PUMA/OVT1_CC"/>
</dbReference>
<feature type="coiled-coil region" evidence="2">
    <location>
        <begin position="233"/>
        <end position="260"/>
    </location>
</feature>
<proteinExistence type="predicted"/>
<feature type="coiled-coil region" evidence="2">
    <location>
        <begin position="165"/>
        <end position="199"/>
    </location>
</feature>
<evidence type="ECO:0000259" key="4">
    <source>
        <dbReference type="Pfam" id="PF15035"/>
    </source>
</evidence>
<comment type="caution">
    <text evidence="6">The sequence shown here is derived from an EMBL/GenBank/DDBJ whole genome shotgun (WGS) entry which is preliminary data.</text>
</comment>
<dbReference type="Proteomes" id="UP000031036">
    <property type="component" value="Unassembled WGS sequence"/>
</dbReference>
<evidence type="ECO:0000259" key="5">
    <source>
        <dbReference type="Pfam" id="PF24627"/>
    </source>
</evidence>
<evidence type="ECO:0000313" key="6">
    <source>
        <dbReference type="EMBL" id="KHN72821.1"/>
    </source>
</evidence>
<dbReference type="PANTHER" id="PTHR23159:SF31">
    <property type="entry name" value="CENTROSOME-ASSOCIATED PROTEIN CEP250 ISOFORM X1"/>
    <property type="match status" value="1"/>
</dbReference>
<gene>
    <name evidence="6" type="primary">PUMA1</name>
    <name evidence="6" type="ORF">Tcan_14305</name>
</gene>
<feature type="domain" description="PUMA/OVT1 coiled-coil region" evidence="5">
    <location>
        <begin position="418"/>
        <end position="491"/>
    </location>
</feature>
<accession>A0A0B2UPB7</accession>
<organism evidence="6 7">
    <name type="scientific">Toxocara canis</name>
    <name type="common">Canine roundworm</name>
    <dbReference type="NCBI Taxonomy" id="6265"/>
    <lineage>
        <taxon>Eukaryota</taxon>
        <taxon>Metazoa</taxon>
        <taxon>Ecdysozoa</taxon>
        <taxon>Nematoda</taxon>
        <taxon>Chromadorea</taxon>
        <taxon>Rhabditida</taxon>
        <taxon>Spirurina</taxon>
        <taxon>Ascaridomorpha</taxon>
        <taxon>Ascaridoidea</taxon>
        <taxon>Toxocaridae</taxon>
        <taxon>Toxocara</taxon>
    </lineage>
</organism>
<dbReference type="Gene3D" id="1.10.287.1490">
    <property type="match status" value="2"/>
</dbReference>
<evidence type="ECO:0000256" key="3">
    <source>
        <dbReference type="SAM" id="MobiDB-lite"/>
    </source>
</evidence>
<dbReference type="Pfam" id="PF24423">
    <property type="entry name" value="OVT1"/>
    <property type="match status" value="1"/>
</dbReference>
<dbReference type="STRING" id="6265.A0A0B2UPB7"/>
<sequence>METSEDVASAESGRTDVTQRITRTVITRTNYGTSGGETITLDSGAGGDISFFDASESITSDTVLASGSHSSEYSTVRLDRAQDDLNSFKKRIDANAEEQREHADLMAGLQRKVEDYRRRINEIESQIASRKSDERVTFNISEVSEPWTPEVKGMAGIEYELASRLDDERRKVEELRMQNVQLQAEIQRLRQQFEITIQDKERGYQIRERNLAQYLSEEQKKMMDLWAELQQVRRQFAEYKDQTERELESQRNEFAKISRGVGGFARQINISSYEGSETVLNEDSVLVDAGSETVLNEDSVLVDAVRRFREQQALPAGASAEDYNALMKKYEEAIERIVQLESCGDGSSSKLMTLEAELRRTKDKLSECQEVLRKMHDLTRESDKDVTKRTRSLSPGGTHVVPSEVLRSVRYAIRTRDNELQQLQRKLKSAELQITELVTRFETTEEARKRLEKQLADAKKDINNQTKALDDANRELKRLEDRLRKTDNEKTVSENARRKLEEEVRKLKLIIDQTDTDGLKKALEDAEAQNRIIEDEYKTRITELTRRSDGLVDDNKRLKSDLNGIKDKYRNLEIQYNTTLQKIDEKDLALKNLEDAKNDLVRDLENQRARFDAVTSELDNLQTNFSTTTKNTVAIEMTVKEIKQQRDDISKQKDDLNRQLADLQRKMDIEIKKKEDIEKAGLRHIGEIEKLKTQINDYESQLLILRRHNDDLDTQLKTSQAKITTIENSLTSTQKEVTKLTELNTKLQKEKNDIMNLKQRTDVELDGVREKLRKVEIEIEKLRAENRTLYESEEKATTAYKEEANKVHRLERELHEAKAEIDELRRRLGQLDQENKDRLENVLRLHAPSDRSDTYESTQITEIRVKEMGEKHKLDVEKLETERDELLRRLQLLQDEIAEKQRIIDRQQIEIDNLKQHYESEINRLKAELATLETKYQNELDDERDQHQREIEVLKASEDELRNKIALLEKKLQEALDREKILHKEVAEWEEKYDTLNRELEKIRDQLETVRSDAEKEIQKWKTEAQTAQTEVKNLELANETLKAQLAAANERANSLNKTISEQATKIRELNSHIRRLEEELSDKKATIATLENDLESAQNRLHAVEEQYTALQLENNKLRAEIDSLNRRIDVLKNTNVSNENEIERLKKKVVQLNDITKRQADELDKLRNERDQLDKANREKAKQVEQLTEMVKTLETKMNHMRQELQDLNDKLIATENERNALRAEVKKLEQELQFGKDQMLRKTDEFQAALEDLANAHRSSEDGRINAFQELETRKFEISDLQSRLDNAEERLGALQQEYIRVDRERDMLNDSLRRFQSIISRTIIPEGGQIDVQTIDVHVQKLMTRIEKLERERVRTNSALSFDYHSLL</sequence>
<feature type="domain" description="Rootletin-like coiled-coil" evidence="4">
    <location>
        <begin position="89"/>
        <end position="258"/>
    </location>
</feature>
<feature type="coiled-coil region" evidence="2">
    <location>
        <begin position="320"/>
        <end position="371"/>
    </location>
</feature>
<dbReference type="InterPro" id="IPR055167">
    <property type="entry name" value="Rootletin-like_CC"/>
</dbReference>
<feature type="coiled-coil region" evidence="2">
    <location>
        <begin position="1336"/>
        <end position="1363"/>
    </location>
</feature>
<evidence type="ECO:0000313" key="7">
    <source>
        <dbReference type="Proteomes" id="UP000031036"/>
    </source>
</evidence>
<dbReference type="Pfam" id="PF24627">
    <property type="entry name" value="PUMA_CC"/>
    <property type="match status" value="1"/>
</dbReference>
<reference evidence="6 7" key="1">
    <citation type="submission" date="2014-11" db="EMBL/GenBank/DDBJ databases">
        <title>Genetic blueprint of the zoonotic pathogen Toxocara canis.</title>
        <authorList>
            <person name="Zhu X.-Q."/>
            <person name="Korhonen P.K."/>
            <person name="Cai H."/>
            <person name="Young N.D."/>
            <person name="Nejsum P."/>
            <person name="von Samson-Himmelstjerna G."/>
            <person name="Boag P.R."/>
            <person name="Tan P."/>
            <person name="Li Q."/>
            <person name="Min J."/>
            <person name="Yang Y."/>
            <person name="Wang X."/>
            <person name="Fang X."/>
            <person name="Hall R.S."/>
            <person name="Hofmann A."/>
            <person name="Sternberg P.W."/>
            <person name="Jex A.R."/>
            <person name="Gasser R.B."/>
        </authorList>
    </citation>
    <scope>NUCLEOTIDE SEQUENCE [LARGE SCALE GENOMIC DNA]</scope>
    <source>
        <strain evidence="6">PN_DK_2014</strain>
    </source>
</reference>